<accession>A0A916JWL6</accession>
<reference evidence="1" key="1">
    <citation type="submission" date="2021-06" db="EMBL/GenBank/DDBJ databases">
        <authorList>
            <person name="Criscuolo A."/>
        </authorList>
    </citation>
    <scope>NUCLEOTIDE SEQUENCE</scope>
    <source>
        <strain evidence="1">CIP111803</strain>
    </source>
</reference>
<protein>
    <submittedName>
        <fullName evidence="1">Uncharacterized protein</fullName>
    </submittedName>
</protein>
<gene>
    <name evidence="1" type="ORF">LEUCIP111803_01218</name>
</gene>
<dbReference type="RefSeq" id="WP_218114833.1">
    <property type="nucleotide sequence ID" value="NZ_CAJVAP010000011.1"/>
</dbReference>
<evidence type="ECO:0000313" key="2">
    <source>
        <dbReference type="Proteomes" id="UP000693892"/>
    </source>
</evidence>
<dbReference type="AlphaFoldDB" id="A0A916JWL6"/>
<comment type="caution">
    <text evidence="1">The sequence shown here is derived from an EMBL/GenBank/DDBJ whole genome shotgun (WGS) entry which is preliminary data.</text>
</comment>
<proteinExistence type="predicted"/>
<dbReference type="EMBL" id="CAJVAP010000011">
    <property type="protein sequence ID" value="CAG7609563.1"/>
    <property type="molecule type" value="Genomic_DNA"/>
</dbReference>
<organism evidence="1 2">
    <name type="scientific">Leucobacter soli</name>
    <dbReference type="NCBI Taxonomy" id="2812850"/>
    <lineage>
        <taxon>Bacteria</taxon>
        <taxon>Bacillati</taxon>
        <taxon>Actinomycetota</taxon>
        <taxon>Actinomycetes</taxon>
        <taxon>Micrococcales</taxon>
        <taxon>Microbacteriaceae</taxon>
        <taxon>Leucobacter</taxon>
    </lineage>
</organism>
<name>A0A916JWL6_9MICO</name>
<sequence length="45" mass="5077">MTSTLLVRGAAQQLPRVYFRLLPWEYERTMEERGAAALYGSGTGE</sequence>
<evidence type="ECO:0000313" key="1">
    <source>
        <dbReference type="EMBL" id="CAG7609563.1"/>
    </source>
</evidence>
<dbReference type="Proteomes" id="UP000693892">
    <property type="component" value="Unassembled WGS sequence"/>
</dbReference>
<keyword evidence="2" id="KW-1185">Reference proteome</keyword>